<name>A0A084CMY6_9GAMM</name>
<comment type="caution">
    <text evidence="8">The sequence shown here is derived from an EMBL/GenBank/DDBJ whole genome shotgun (WGS) entry which is preliminary data.</text>
</comment>
<evidence type="ECO:0000256" key="1">
    <source>
        <dbReference type="ARBA" id="ARBA00004651"/>
    </source>
</evidence>
<feature type="transmembrane region" description="Helical" evidence="6">
    <location>
        <begin position="197"/>
        <end position="223"/>
    </location>
</feature>
<dbReference type="GO" id="GO:0005886">
    <property type="term" value="C:plasma membrane"/>
    <property type="evidence" value="ECO:0007669"/>
    <property type="project" value="UniProtKB-SubCell"/>
</dbReference>
<feature type="transmembrane region" description="Helical" evidence="6">
    <location>
        <begin position="488"/>
        <end position="521"/>
    </location>
</feature>
<dbReference type="PANTHER" id="PTHR43478">
    <property type="entry name" value="NA+/H+ ANTIPORTER-RELATED"/>
    <property type="match status" value="1"/>
</dbReference>
<organism evidence="8 9">
    <name type="scientific">Candidatus Photodesmus blepharonis</name>
    <dbReference type="NCBI Taxonomy" id="1179155"/>
    <lineage>
        <taxon>Bacteria</taxon>
        <taxon>Pseudomonadati</taxon>
        <taxon>Pseudomonadota</taxon>
        <taxon>Gammaproteobacteria</taxon>
        <taxon>Vibrionales</taxon>
        <taxon>Vibrionaceae</taxon>
        <taxon>Candidatus Photodesmus</taxon>
    </lineage>
</organism>
<evidence type="ECO:0000256" key="6">
    <source>
        <dbReference type="SAM" id="Phobius"/>
    </source>
</evidence>
<feature type="transmembrane region" description="Helical" evidence="6">
    <location>
        <begin position="156"/>
        <end position="177"/>
    </location>
</feature>
<accession>A0A084CMY6</accession>
<reference evidence="8 9" key="1">
    <citation type="submission" date="2014-03" db="EMBL/GenBank/DDBJ databases">
        <title>Selection and divergence in the genomes of co-occurring obligate luminous symbionts with specific hosts.</title>
        <authorList>
            <person name="Hendry T.A."/>
            <person name="de Wet J.R."/>
            <person name="Dunlap P.V."/>
        </authorList>
    </citation>
    <scope>NUCLEOTIDE SEQUENCE [LARGE SCALE GENOMIC DNA]</scope>
    <source>
        <strain evidence="8 9">Ppalp.1</strain>
    </source>
</reference>
<feature type="transmembrane region" description="Helical" evidence="6">
    <location>
        <begin position="20"/>
        <end position="44"/>
    </location>
</feature>
<dbReference type="AlphaFoldDB" id="A0A084CMY6"/>
<gene>
    <name evidence="8" type="ORF">CF67_04180</name>
</gene>
<dbReference type="STRING" id="1179155.CF67_04180"/>
<proteinExistence type="predicted"/>
<feature type="transmembrane region" description="Helical" evidence="6">
    <location>
        <begin position="344"/>
        <end position="369"/>
    </location>
</feature>
<keyword evidence="2" id="KW-1003">Cell membrane</keyword>
<feature type="domain" description="Na+/H+ antiporter NhaC-like C-terminal" evidence="7">
    <location>
        <begin position="165"/>
        <end position="495"/>
    </location>
</feature>
<dbReference type="PANTHER" id="PTHR43478:SF1">
    <property type="entry name" value="NA+_H+ ANTIPORTER NHAC-LIKE C-TERMINAL DOMAIN-CONTAINING PROTEIN"/>
    <property type="match status" value="1"/>
</dbReference>
<keyword evidence="9" id="KW-1185">Reference proteome</keyword>
<evidence type="ECO:0000256" key="3">
    <source>
        <dbReference type="ARBA" id="ARBA00022692"/>
    </source>
</evidence>
<evidence type="ECO:0000313" key="9">
    <source>
        <dbReference type="Proteomes" id="UP000053784"/>
    </source>
</evidence>
<dbReference type="InterPro" id="IPR018461">
    <property type="entry name" value="Na/H_Antiport_NhaC-like_C"/>
</dbReference>
<evidence type="ECO:0000313" key="8">
    <source>
        <dbReference type="EMBL" id="KEY91165.1"/>
    </source>
</evidence>
<feature type="transmembrane region" description="Helical" evidence="6">
    <location>
        <begin position="310"/>
        <end position="332"/>
    </location>
</feature>
<feature type="transmembrane region" description="Helical" evidence="6">
    <location>
        <begin position="389"/>
        <end position="418"/>
    </location>
</feature>
<dbReference type="Proteomes" id="UP000053784">
    <property type="component" value="Unassembled WGS sequence"/>
</dbReference>
<feature type="transmembrane region" description="Helical" evidence="6">
    <location>
        <begin position="430"/>
        <end position="447"/>
    </location>
</feature>
<sequence>MNLVDFTSSSLSLLPPITVLGLAIVTRRILTSLGIGILLGSILLNDYVLEKSLNYANITILNVFVVNGEVNSWNMSILGFLLLLGAMNALLTLSGGSHAFANWAQIRIKSKRGSKLLATFLGLFIFVDDYFNSLAVGSVSRPITDRFYVSRAKLAYILDSTAAPVCVIIPISSWGAYAMTIVSGILASHNIIEYSPLNAYLCLIPMNFYAIFSLLMVFAVVCFQLDIGQMRQHEIDASEGRGFHNYEENQFQKMNPKSDLAESNQGKASDLLIPIVFLIVTTISTMLYTGQESLTKDGKEFEIFKAFENANMAISLINGALIGTSLALLSVVKQRVPLHHILRTVCYGIKSMLGATLILIFSWTIGIIINDMKTGIYLSSLVSQVNINVHYLPVILFLLSGLIAFSTGTSWGTFGIMLPISGDIANATDITLILPMLSAVLAGAVFGDHCSPISDTTILSSIGAKCSHIDHVSTQLPYSLSVALVSSIGFLVLGITTSVFLSISITFAAFIIVCLIFSILAKSKIVNLRNRRE</sequence>
<dbReference type="OrthoDB" id="9762978at2"/>
<keyword evidence="3 6" id="KW-0812">Transmembrane</keyword>
<keyword evidence="5 6" id="KW-0472">Membrane</keyword>
<feature type="transmembrane region" description="Helical" evidence="6">
    <location>
        <begin position="77"/>
        <end position="96"/>
    </location>
</feature>
<comment type="subcellular location">
    <subcellularLocation>
        <location evidence="1">Cell membrane</location>
        <topology evidence="1">Multi-pass membrane protein</topology>
    </subcellularLocation>
</comment>
<feature type="transmembrane region" description="Helical" evidence="6">
    <location>
        <begin position="116"/>
        <end position="135"/>
    </location>
</feature>
<feature type="transmembrane region" description="Helical" evidence="6">
    <location>
        <begin position="271"/>
        <end position="290"/>
    </location>
</feature>
<dbReference type="Pfam" id="PF03553">
    <property type="entry name" value="Na_H_antiporter"/>
    <property type="match status" value="1"/>
</dbReference>
<evidence type="ECO:0000256" key="4">
    <source>
        <dbReference type="ARBA" id="ARBA00022989"/>
    </source>
</evidence>
<protein>
    <recommendedName>
        <fullName evidence="7">Na+/H+ antiporter NhaC-like C-terminal domain-containing protein</fullName>
    </recommendedName>
</protein>
<evidence type="ECO:0000256" key="2">
    <source>
        <dbReference type="ARBA" id="ARBA00022475"/>
    </source>
</evidence>
<evidence type="ECO:0000259" key="7">
    <source>
        <dbReference type="Pfam" id="PF03553"/>
    </source>
</evidence>
<evidence type="ECO:0000256" key="5">
    <source>
        <dbReference type="ARBA" id="ARBA00023136"/>
    </source>
</evidence>
<dbReference type="RefSeq" id="WP_034414609.1">
    <property type="nucleotide sequence ID" value="NZ_JGVK01000027.1"/>
</dbReference>
<dbReference type="EMBL" id="JGVK01000027">
    <property type="protein sequence ID" value="KEY91165.1"/>
    <property type="molecule type" value="Genomic_DNA"/>
</dbReference>
<keyword evidence="4 6" id="KW-1133">Transmembrane helix</keyword>
<dbReference type="eggNOG" id="COG1757">
    <property type="taxonomic scope" value="Bacteria"/>
</dbReference>